<comment type="caution">
    <text evidence="3">The sequence shown here is derived from an EMBL/GenBank/DDBJ whole genome shotgun (WGS) entry which is preliminary data.</text>
</comment>
<dbReference type="Proteomes" id="UP000638560">
    <property type="component" value="Unassembled WGS sequence"/>
</dbReference>
<feature type="transmembrane region" description="Helical" evidence="2">
    <location>
        <begin position="32"/>
        <end position="58"/>
    </location>
</feature>
<dbReference type="RefSeq" id="WP_196201321.1">
    <property type="nucleotide sequence ID" value="NZ_JADPUN010000129.1"/>
</dbReference>
<name>A0ABS0GU04_9ACTN</name>
<reference evidence="3 4" key="1">
    <citation type="submission" date="2020-11" db="EMBL/GenBank/DDBJ databases">
        <title>A novel isolate from a Black sea contaminated sediment with potential to produce alkanes: Plantactinospora alkalitolerans sp. nov.</title>
        <authorList>
            <person name="Carro L."/>
            <person name="Veyisoglu A."/>
            <person name="Guven K."/>
            <person name="Schumann P."/>
            <person name="Klenk H.-P."/>
            <person name="Sahin N."/>
        </authorList>
    </citation>
    <scope>NUCLEOTIDE SEQUENCE [LARGE SCALE GENOMIC DNA]</scope>
    <source>
        <strain evidence="3 4">S1510</strain>
    </source>
</reference>
<sequence length="103" mass="10313">MSDGATAGIDSVSNEHRPVVPTAPAGRRARTLVAAIVVGGLSAMVSAIVTMAAVWLLLDSRSTSTKGLIVFVGTAVGAAAGGWWSQPLVARSLAALSGRRGDA</sequence>
<protein>
    <submittedName>
        <fullName evidence="3">Uncharacterized protein</fullName>
    </submittedName>
</protein>
<dbReference type="EMBL" id="JADPUN010000129">
    <property type="protein sequence ID" value="MBF9129693.1"/>
    <property type="molecule type" value="Genomic_DNA"/>
</dbReference>
<proteinExistence type="predicted"/>
<evidence type="ECO:0000256" key="2">
    <source>
        <dbReference type="SAM" id="Phobius"/>
    </source>
</evidence>
<organism evidence="3 4">
    <name type="scientific">Plantactinospora alkalitolerans</name>
    <dbReference type="NCBI Taxonomy" id="2789879"/>
    <lineage>
        <taxon>Bacteria</taxon>
        <taxon>Bacillati</taxon>
        <taxon>Actinomycetota</taxon>
        <taxon>Actinomycetes</taxon>
        <taxon>Micromonosporales</taxon>
        <taxon>Micromonosporaceae</taxon>
        <taxon>Plantactinospora</taxon>
    </lineage>
</organism>
<accession>A0ABS0GU04</accession>
<feature type="transmembrane region" description="Helical" evidence="2">
    <location>
        <begin position="67"/>
        <end position="84"/>
    </location>
</feature>
<gene>
    <name evidence="3" type="ORF">I0C86_12090</name>
</gene>
<evidence type="ECO:0000313" key="4">
    <source>
        <dbReference type="Proteomes" id="UP000638560"/>
    </source>
</evidence>
<keyword evidence="2" id="KW-1133">Transmembrane helix</keyword>
<feature type="region of interest" description="Disordered" evidence="1">
    <location>
        <begin position="1"/>
        <end position="23"/>
    </location>
</feature>
<keyword evidence="2" id="KW-0812">Transmembrane</keyword>
<keyword evidence="4" id="KW-1185">Reference proteome</keyword>
<evidence type="ECO:0000313" key="3">
    <source>
        <dbReference type="EMBL" id="MBF9129693.1"/>
    </source>
</evidence>
<evidence type="ECO:0000256" key="1">
    <source>
        <dbReference type="SAM" id="MobiDB-lite"/>
    </source>
</evidence>
<keyword evidence="2" id="KW-0472">Membrane</keyword>